<reference evidence="10" key="1">
    <citation type="submission" date="2022-11" db="UniProtKB">
        <authorList>
            <consortium name="WormBaseParasite"/>
        </authorList>
    </citation>
    <scope>IDENTIFICATION</scope>
</reference>
<feature type="compositionally biased region" description="Low complexity" evidence="7">
    <location>
        <begin position="91"/>
        <end position="111"/>
    </location>
</feature>
<dbReference type="GO" id="GO:0006338">
    <property type="term" value="P:chromatin remodeling"/>
    <property type="evidence" value="ECO:0007669"/>
    <property type="project" value="InterPro"/>
</dbReference>
<sequence length="505" mass="55905">MRVIDDVDKWSEMHGMKELNGHSKDLVVSSPAKVPSQLPVGKINLTHNMAAPARSSQEVVQQGSSNTQMEFRTKSGKRKITPMFLGPLESAPTTTFSSSSISTQNQLQSTSDSREPFVKRIAPEPAITNIQPTTSSVERSSMNVDESNLKRMGTFEPTASSASKRTRLYSASESLPVLSEKPILRSLPELYSVTATTSAETNKIIPLPEHKKQLKAHIFGQLSLNSTDTAQVDNEFSYSFNMKLSRISAKCNEKILWEAYTGNVISLIDANRFWITLTTFQSTLMVYRADAGRLEFELALDSPASALFLLDNYCLVVSSNGVISTWDLSEQRQLMTKSMVNLILGPESKITYKALTDAGLPVIGLDNSRFYVYSSSLDGWLIMQDTPEYDAKNAVSFEFVTKVNPGGILSKVLQGARLPPDVPVNILHSIEEGQLEKYMNTAKSTNSGLEYRLLLNLYVQHLVEDGRDRKLTDLINELNSTEKICGISTSKLLADINPLISKKKA</sequence>
<organism evidence="9 10">
    <name type="scientific">Acrobeloides nanus</name>
    <dbReference type="NCBI Taxonomy" id="290746"/>
    <lineage>
        <taxon>Eukaryota</taxon>
        <taxon>Metazoa</taxon>
        <taxon>Ecdysozoa</taxon>
        <taxon>Nematoda</taxon>
        <taxon>Chromadorea</taxon>
        <taxon>Rhabditida</taxon>
        <taxon>Tylenchina</taxon>
        <taxon>Cephalobomorpha</taxon>
        <taxon>Cephaloboidea</taxon>
        <taxon>Cephalobidae</taxon>
        <taxon>Acrobeloides</taxon>
    </lineage>
</organism>
<dbReference type="GO" id="GO:0031491">
    <property type="term" value="F:nucleosome binding"/>
    <property type="evidence" value="ECO:0007669"/>
    <property type="project" value="TreeGrafter"/>
</dbReference>
<dbReference type="PANTHER" id="PTHR13831:SF0">
    <property type="entry name" value="PROTEIN HIRA"/>
    <property type="match status" value="1"/>
</dbReference>
<accession>A0A914CAD0</accession>
<dbReference type="InterPro" id="IPR011494">
    <property type="entry name" value="HIRA-like_C"/>
</dbReference>
<protein>
    <submittedName>
        <fullName evidence="10">Protein HIRA-like C-terminal domain-containing protein</fullName>
    </submittedName>
</protein>
<dbReference type="PANTHER" id="PTHR13831">
    <property type="entry name" value="MEMBER OF THE HIR1 FAMILY OF WD-REPEAT PROTEINS"/>
    <property type="match status" value="1"/>
</dbReference>
<evidence type="ECO:0000256" key="7">
    <source>
        <dbReference type="SAM" id="MobiDB-lite"/>
    </source>
</evidence>
<dbReference type="GO" id="GO:0006351">
    <property type="term" value="P:DNA-templated transcription"/>
    <property type="evidence" value="ECO:0007669"/>
    <property type="project" value="InterPro"/>
</dbReference>
<evidence type="ECO:0000256" key="6">
    <source>
        <dbReference type="ARBA" id="ARBA00023242"/>
    </source>
</evidence>
<feature type="region of interest" description="Disordered" evidence="7">
    <location>
        <begin position="91"/>
        <end position="115"/>
    </location>
</feature>
<dbReference type="SUPFAM" id="SSF50978">
    <property type="entry name" value="WD40 repeat-like"/>
    <property type="match status" value="1"/>
</dbReference>
<dbReference type="AlphaFoldDB" id="A0A914CAD0"/>
<dbReference type="GO" id="GO:0005634">
    <property type="term" value="C:nucleus"/>
    <property type="evidence" value="ECO:0007669"/>
    <property type="project" value="UniProtKB-SubCell"/>
</dbReference>
<dbReference type="GO" id="GO:0000417">
    <property type="term" value="C:HIR complex"/>
    <property type="evidence" value="ECO:0007669"/>
    <property type="project" value="TreeGrafter"/>
</dbReference>
<keyword evidence="9" id="KW-1185">Reference proteome</keyword>
<keyword evidence="5" id="KW-0156">Chromatin regulator</keyword>
<keyword evidence="4" id="KW-0677">Repeat</keyword>
<comment type="subcellular location">
    <subcellularLocation>
        <location evidence="1">Nucleus</location>
    </subcellularLocation>
</comment>
<dbReference type="GO" id="GO:0000785">
    <property type="term" value="C:chromatin"/>
    <property type="evidence" value="ECO:0007669"/>
    <property type="project" value="TreeGrafter"/>
</dbReference>
<dbReference type="WBParaSite" id="ACRNAN_Path_715.g2697.t1">
    <property type="protein sequence ID" value="ACRNAN_Path_715.g2697.t1"/>
    <property type="gene ID" value="ACRNAN_Path_715.g2697"/>
</dbReference>
<evidence type="ECO:0000256" key="4">
    <source>
        <dbReference type="ARBA" id="ARBA00022737"/>
    </source>
</evidence>
<evidence type="ECO:0000256" key="2">
    <source>
        <dbReference type="ARBA" id="ARBA00007306"/>
    </source>
</evidence>
<dbReference type="InterPro" id="IPR036322">
    <property type="entry name" value="WD40_repeat_dom_sf"/>
</dbReference>
<evidence type="ECO:0000313" key="10">
    <source>
        <dbReference type="WBParaSite" id="ACRNAN_Path_715.g2697.t1"/>
    </source>
</evidence>
<name>A0A914CAD0_9BILA</name>
<dbReference type="GO" id="GO:0006355">
    <property type="term" value="P:regulation of DNA-templated transcription"/>
    <property type="evidence" value="ECO:0007669"/>
    <property type="project" value="InterPro"/>
</dbReference>
<feature type="domain" description="Protein HIRA-like C-terminal" evidence="8">
    <location>
        <begin position="297"/>
        <end position="386"/>
    </location>
</feature>
<proteinExistence type="inferred from homology"/>
<evidence type="ECO:0000313" key="9">
    <source>
        <dbReference type="Proteomes" id="UP000887540"/>
    </source>
</evidence>
<keyword evidence="6" id="KW-0539">Nucleus</keyword>
<dbReference type="Proteomes" id="UP000887540">
    <property type="component" value="Unplaced"/>
</dbReference>
<evidence type="ECO:0000256" key="1">
    <source>
        <dbReference type="ARBA" id="ARBA00004123"/>
    </source>
</evidence>
<dbReference type="Pfam" id="PF07569">
    <property type="entry name" value="Hira"/>
    <property type="match status" value="1"/>
</dbReference>
<comment type="similarity">
    <text evidence="2">Belongs to the WD repeat HIR1 family.</text>
</comment>
<keyword evidence="3" id="KW-0853">WD repeat</keyword>
<evidence type="ECO:0000259" key="8">
    <source>
        <dbReference type="Pfam" id="PF07569"/>
    </source>
</evidence>
<dbReference type="InterPro" id="IPR031120">
    <property type="entry name" value="HIR1-like"/>
</dbReference>
<evidence type="ECO:0000256" key="5">
    <source>
        <dbReference type="ARBA" id="ARBA00022853"/>
    </source>
</evidence>
<evidence type="ECO:0000256" key="3">
    <source>
        <dbReference type="ARBA" id="ARBA00022574"/>
    </source>
</evidence>